<reference evidence="2" key="1">
    <citation type="submission" date="2018-06" db="EMBL/GenBank/DDBJ databases">
        <authorList>
            <person name="Zhirakovskaya E."/>
        </authorList>
    </citation>
    <scope>NUCLEOTIDE SEQUENCE</scope>
</reference>
<keyword evidence="1" id="KW-0812">Transmembrane</keyword>
<feature type="transmembrane region" description="Helical" evidence="1">
    <location>
        <begin position="6"/>
        <end position="25"/>
    </location>
</feature>
<organism evidence="2">
    <name type="scientific">hydrothermal vent metagenome</name>
    <dbReference type="NCBI Taxonomy" id="652676"/>
    <lineage>
        <taxon>unclassified sequences</taxon>
        <taxon>metagenomes</taxon>
        <taxon>ecological metagenomes</taxon>
    </lineage>
</organism>
<feature type="transmembrane region" description="Helical" evidence="1">
    <location>
        <begin position="100"/>
        <end position="117"/>
    </location>
</feature>
<dbReference type="PANTHER" id="PTHR39594:SF1">
    <property type="entry name" value="PROTEIN YCHQ"/>
    <property type="match status" value="1"/>
</dbReference>
<dbReference type="GO" id="GO:0005886">
    <property type="term" value="C:plasma membrane"/>
    <property type="evidence" value="ECO:0007669"/>
    <property type="project" value="TreeGrafter"/>
</dbReference>
<proteinExistence type="predicted"/>
<dbReference type="InterPro" id="IPR007360">
    <property type="entry name" value="SirB"/>
</dbReference>
<protein>
    <submittedName>
        <fullName evidence="2">FIG002082: Protein SirB2</fullName>
    </submittedName>
</protein>
<gene>
    <name evidence="2" type="ORF">MNBD_GAMMA20-464</name>
</gene>
<dbReference type="PIRSF" id="PIRSF005610">
    <property type="entry name" value="SirB"/>
    <property type="match status" value="1"/>
</dbReference>
<dbReference type="PANTHER" id="PTHR39594">
    <property type="entry name" value="PROTEIN YCHQ"/>
    <property type="match status" value="1"/>
</dbReference>
<evidence type="ECO:0000256" key="1">
    <source>
        <dbReference type="SAM" id="Phobius"/>
    </source>
</evidence>
<dbReference type="AlphaFoldDB" id="A0A3B1ALR0"/>
<dbReference type="EMBL" id="UOFU01000198">
    <property type="protein sequence ID" value="VAX00388.1"/>
    <property type="molecule type" value="Genomic_DNA"/>
</dbReference>
<feature type="transmembrane region" description="Helical" evidence="1">
    <location>
        <begin position="69"/>
        <end position="88"/>
    </location>
</feature>
<dbReference type="Pfam" id="PF04247">
    <property type="entry name" value="SirB"/>
    <property type="match status" value="1"/>
</dbReference>
<keyword evidence="1" id="KW-0472">Membrane</keyword>
<accession>A0A3B1ALR0</accession>
<sequence length="124" mass="13423">MTLIKIIHMGFALLSIAGFFVRGVLMIRDSALLQQRWVKTAPHAVDTVLLLSAIILASQWGFASLGMPWLQAKIGALLVYILFGVVAIRPGCSKPVRIGAWLGALLTFAYMVSVAISKNPLVFA</sequence>
<evidence type="ECO:0000313" key="2">
    <source>
        <dbReference type="EMBL" id="VAX00388.1"/>
    </source>
</evidence>
<keyword evidence="1" id="KW-1133">Transmembrane helix</keyword>
<name>A0A3B1ALR0_9ZZZZ</name>
<feature type="transmembrane region" description="Helical" evidence="1">
    <location>
        <begin position="45"/>
        <end position="63"/>
    </location>
</feature>